<evidence type="ECO:0000256" key="1">
    <source>
        <dbReference type="SAM" id="MobiDB-lite"/>
    </source>
</evidence>
<name>A0A212CMH4_CEREH</name>
<evidence type="ECO:0000313" key="3">
    <source>
        <dbReference type="EMBL" id="OWK07085.1"/>
    </source>
</evidence>
<feature type="domain" description="EF-hand" evidence="2">
    <location>
        <begin position="77"/>
        <end position="112"/>
    </location>
</feature>
<dbReference type="AlphaFoldDB" id="A0A212CMH4"/>
<keyword evidence="4" id="KW-1185">Reference proteome</keyword>
<feature type="compositionally biased region" description="Basic and acidic residues" evidence="1">
    <location>
        <begin position="97"/>
        <end position="122"/>
    </location>
</feature>
<gene>
    <name evidence="3" type="ORF">Celaphus_00018635</name>
</gene>
<feature type="compositionally biased region" description="Low complexity" evidence="1">
    <location>
        <begin position="242"/>
        <end position="258"/>
    </location>
</feature>
<dbReference type="PROSITE" id="PS50222">
    <property type="entry name" value="EF_HAND_2"/>
    <property type="match status" value="1"/>
</dbReference>
<comment type="caution">
    <text evidence="3">The sequence shown here is derived from an EMBL/GenBank/DDBJ whole genome shotgun (WGS) entry which is preliminary data.</text>
</comment>
<feature type="non-terminal residue" evidence="3">
    <location>
        <position position="1"/>
    </location>
</feature>
<protein>
    <submittedName>
        <fullName evidence="3">PKD2</fullName>
    </submittedName>
</protein>
<dbReference type="SUPFAM" id="SSF47473">
    <property type="entry name" value="EF-hand"/>
    <property type="match status" value="1"/>
</dbReference>
<accession>A0A212CMH4</accession>
<feature type="region of interest" description="Disordered" evidence="1">
    <location>
        <begin position="90"/>
        <end position="149"/>
    </location>
</feature>
<evidence type="ECO:0000313" key="4">
    <source>
        <dbReference type="Proteomes" id="UP000242450"/>
    </source>
</evidence>
<dbReference type="InterPro" id="IPR011992">
    <property type="entry name" value="EF-hand-dom_pair"/>
</dbReference>
<dbReference type="Proteomes" id="UP000242450">
    <property type="component" value="Chromosome 17"/>
</dbReference>
<feature type="region of interest" description="Disordered" evidence="1">
    <location>
        <begin position="221"/>
        <end position="272"/>
    </location>
</feature>
<sequence length="272" mass="30878">NMFLAIINDTYSEVKSDLAQQKAEMELSDLIRKGYHKALIKLKLKKNTVDDISESLRQGGGKLNFDELRQDLKGKGHTDAEIEAIFTKYDQDGDQELTEHEHQQMRDDLEKEREDLDLDHSSLPRPMSSRSFPRSLDDSEEEDDDDMRRVDRMEHSIGSIVSKIDAVIVKLEIMERAKLKRREVLGRLLDGVAEDERLGRDNEIHREQMERLVREELERWESDDAASQISHGLGTPLGLNGQSRPRSSRPSSSQSTEGMEGGGGNGSANIHV</sequence>
<dbReference type="FunFam" id="1.20.5.340:FF:000020">
    <property type="entry name" value="polycystin-2 isoform X1"/>
    <property type="match status" value="1"/>
</dbReference>
<organism evidence="3 4">
    <name type="scientific">Cervus elaphus hippelaphus</name>
    <name type="common">European red deer</name>
    <dbReference type="NCBI Taxonomy" id="46360"/>
    <lineage>
        <taxon>Eukaryota</taxon>
        <taxon>Metazoa</taxon>
        <taxon>Chordata</taxon>
        <taxon>Craniata</taxon>
        <taxon>Vertebrata</taxon>
        <taxon>Euteleostomi</taxon>
        <taxon>Mammalia</taxon>
        <taxon>Eutheria</taxon>
        <taxon>Laurasiatheria</taxon>
        <taxon>Artiodactyla</taxon>
        <taxon>Ruminantia</taxon>
        <taxon>Pecora</taxon>
        <taxon>Cervidae</taxon>
        <taxon>Cervinae</taxon>
        <taxon>Cervus</taxon>
    </lineage>
</organism>
<dbReference type="FunFam" id="1.10.238.10:FF:000228">
    <property type="entry name" value="polycystin-2 isoform X1"/>
    <property type="match status" value="1"/>
</dbReference>
<dbReference type="OrthoDB" id="444119at2759"/>
<dbReference type="InterPro" id="IPR002048">
    <property type="entry name" value="EF_hand_dom"/>
</dbReference>
<dbReference type="Gene3D" id="1.10.238.10">
    <property type="entry name" value="EF-hand"/>
    <property type="match status" value="1"/>
</dbReference>
<evidence type="ECO:0000259" key="2">
    <source>
        <dbReference type="PROSITE" id="PS50222"/>
    </source>
</evidence>
<feature type="compositionally biased region" description="Low complexity" evidence="1">
    <location>
        <begin position="123"/>
        <end position="134"/>
    </location>
</feature>
<proteinExistence type="predicted"/>
<dbReference type="Gene3D" id="1.20.5.340">
    <property type="match status" value="1"/>
</dbReference>
<reference evidence="3 4" key="1">
    <citation type="journal article" date="2018" name="Mol. Genet. Genomics">
        <title>The red deer Cervus elaphus genome CerEla1.0: sequencing, annotating, genes, and chromosomes.</title>
        <authorList>
            <person name="Bana N.A."/>
            <person name="Nyiri A."/>
            <person name="Nagy J."/>
            <person name="Frank K."/>
            <person name="Nagy T."/>
            <person name="Steger V."/>
            <person name="Schiller M."/>
            <person name="Lakatos P."/>
            <person name="Sugar L."/>
            <person name="Horn P."/>
            <person name="Barta E."/>
            <person name="Orosz L."/>
        </authorList>
    </citation>
    <scope>NUCLEOTIDE SEQUENCE [LARGE SCALE GENOMIC DNA]</scope>
    <source>
        <strain evidence="3">Hungarian</strain>
    </source>
</reference>
<dbReference type="EMBL" id="MKHE01000017">
    <property type="protein sequence ID" value="OWK07085.1"/>
    <property type="molecule type" value="Genomic_DNA"/>
</dbReference>
<dbReference type="GO" id="GO:0005509">
    <property type="term" value="F:calcium ion binding"/>
    <property type="evidence" value="ECO:0007669"/>
    <property type="project" value="InterPro"/>
</dbReference>